<feature type="domain" description="Abortive infection protein-like C-terminal" evidence="1">
    <location>
        <begin position="222"/>
        <end position="297"/>
    </location>
</feature>
<dbReference type="HOGENOM" id="CLU_080649_0_0_9"/>
<protein>
    <recommendedName>
        <fullName evidence="1">Abortive infection protein-like C-terminal domain-containing protein</fullName>
    </recommendedName>
</protein>
<evidence type="ECO:0000313" key="2">
    <source>
        <dbReference type="EMBL" id="ENZ53398.1"/>
    </source>
</evidence>
<dbReference type="Proteomes" id="UP000013126">
    <property type="component" value="Unassembled WGS sequence"/>
</dbReference>
<proteinExistence type="predicted"/>
<sequence length="307" mass="34530">MKKNEFSLLRSKEIIAILDGDKEFGDMTFEDKYGNEKNIKIAMPYLSGPAICEISSLFGLPSTYSWSGGALSRWQYFDQVMDFCIKQNRMSDFLAYIFSKDKFVESLKGLSPEDIEEAYCTIVQKILEQINSILYFGGNELRVVGKSYQIGQIGKVITIAAPTVKVIDRAYIKDLAERANKDIDDGNFDSAITKARTILEETFCYVIEQKGEVPSDSGDIGKLYGQVKSLYNMHAHKDLDRRINTLLSGLEKIISAIAEMRNKESDSHGVGSKRIGIADYHTRLFVNSAIAMADFILSVYLNTTHNE</sequence>
<dbReference type="EMBL" id="AGYH01000001">
    <property type="protein sequence ID" value="ENZ53398.1"/>
    <property type="molecule type" value="Genomic_DNA"/>
</dbReference>
<accession>R0BXP3</accession>
<dbReference type="InterPro" id="IPR026001">
    <property type="entry name" value="Abi-like_C"/>
</dbReference>
<dbReference type="Pfam" id="PF14355">
    <property type="entry name" value="Abi_C"/>
    <property type="match status" value="1"/>
</dbReference>
<organism evidence="2 3">
    <name type="scientific">Enterocloster bolteae 90A9</name>
    <dbReference type="NCBI Taxonomy" id="997894"/>
    <lineage>
        <taxon>Bacteria</taxon>
        <taxon>Bacillati</taxon>
        <taxon>Bacillota</taxon>
        <taxon>Clostridia</taxon>
        <taxon>Lachnospirales</taxon>
        <taxon>Lachnospiraceae</taxon>
        <taxon>Enterocloster</taxon>
    </lineage>
</organism>
<comment type="caution">
    <text evidence="2">The sequence shown here is derived from an EMBL/GenBank/DDBJ whole genome shotgun (WGS) entry which is preliminary data.</text>
</comment>
<dbReference type="AlphaFoldDB" id="R0BXP3"/>
<dbReference type="RefSeq" id="WP_002573993.1">
    <property type="nucleotide sequence ID" value="NZ_KB851182.1"/>
</dbReference>
<dbReference type="OrthoDB" id="2266599at2"/>
<name>R0BXP3_9FIRM</name>
<reference evidence="2 3" key="1">
    <citation type="submission" date="2013-01" db="EMBL/GenBank/DDBJ databases">
        <title>The Genome Sequence of Clostridium bolteae 90A9.</title>
        <authorList>
            <consortium name="The Broad Institute Genome Sequencing Platform"/>
            <person name="Earl A."/>
            <person name="Ward D."/>
            <person name="Feldgarden M."/>
            <person name="Gevers D."/>
            <person name="Courvalin P."/>
            <person name="Lambert T."/>
            <person name="Walker B."/>
            <person name="Young S.K."/>
            <person name="Zeng Q."/>
            <person name="Gargeya S."/>
            <person name="Fitzgerald M."/>
            <person name="Haas B."/>
            <person name="Abouelleil A."/>
            <person name="Alvarado L."/>
            <person name="Arachchi H.M."/>
            <person name="Berlin A.M."/>
            <person name="Chapman S.B."/>
            <person name="Dewar J."/>
            <person name="Goldberg J."/>
            <person name="Griggs A."/>
            <person name="Gujja S."/>
            <person name="Hansen M."/>
            <person name="Howarth C."/>
            <person name="Imamovic A."/>
            <person name="Larimer J."/>
            <person name="McCowan C."/>
            <person name="Murphy C."/>
            <person name="Neiman D."/>
            <person name="Pearson M."/>
            <person name="Priest M."/>
            <person name="Roberts A."/>
            <person name="Saif S."/>
            <person name="Shea T."/>
            <person name="Sisk P."/>
            <person name="Sykes S."/>
            <person name="Wortman J."/>
            <person name="Nusbaum C."/>
            <person name="Birren B."/>
        </authorList>
    </citation>
    <scope>NUCLEOTIDE SEQUENCE [LARGE SCALE GENOMIC DNA]</scope>
    <source>
        <strain evidence="2 3">90A9</strain>
    </source>
</reference>
<gene>
    <name evidence="2" type="ORF">HMPREF1085_00352</name>
</gene>
<dbReference type="GeneID" id="23111450"/>
<dbReference type="PATRIC" id="fig|997894.4.peg.378"/>
<evidence type="ECO:0000313" key="3">
    <source>
        <dbReference type="Proteomes" id="UP000013126"/>
    </source>
</evidence>
<keyword evidence="3" id="KW-1185">Reference proteome</keyword>
<evidence type="ECO:0000259" key="1">
    <source>
        <dbReference type="Pfam" id="PF14355"/>
    </source>
</evidence>